<reference evidence="1 2" key="1">
    <citation type="submission" date="2016-04" db="EMBL/GenBank/DDBJ databases">
        <title>Complete genome sequence of Bacillus oceanisediminis strain 2691.</title>
        <authorList>
            <person name="Jeong H."/>
            <person name="Kim H.J."/>
            <person name="Lee D.-W."/>
        </authorList>
    </citation>
    <scope>NUCLEOTIDE SEQUENCE [LARGE SCALE GENOMIC DNA]</scope>
    <source>
        <strain evidence="1 2">2691</strain>
    </source>
</reference>
<gene>
    <name evidence="1" type="ORF">A361_01745</name>
</gene>
<dbReference type="AlphaFoldDB" id="A0A160M6T6"/>
<dbReference type="STRING" id="1196031.A361_01745"/>
<dbReference type="RefSeq" id="WP_009336192.1">
    <property type="nucleotide sequence ID" value="NZ_CP015506.1"/>
</dbReference>
<sequence length="270" mass="31102">MSTIQLSIEELIFAFYSEGLYEEGISMKETYFPSLQDSELKLMLEFAARSLLAKDMAVEVNNQYRLKENYKSYINILSNAEKTVKASRFDLKFGGEENISFHFGNGEVYLHKLLHDHQVHYITKSTPENIITSIKGFFNISKLPLQDEVLFSLKNEEFEEFLGDMSESDSLSESTAQKWENRVNGSFSFEFLKDISNRKGRMDSLLSLKYDSAKNPDLIDLIFIVPGKLDFWMITRDDNLDLNIQRADETSIRNLLFNNSVQGGIPLVHD</sequence>
<dbReference type="eggNOG" id="ENOG502ZST0">
    <property type="taxonomic scope" value="Bacteria"/>
</dbReference>
<evidence type="ECO:0000313" key="1">
    <source>
        <dbReference type="EMBL" id="AND37924.1"/>
    </source>
</evidence>
<dbReference type="Proteomes" id="UP000077856">
    <property type="component" value="Chromosome"/>
</dbReference>
<evidence type="ECO:0000313" key="2">
    <source>
        <dbReference type="Proteomes" id="UP000077856"/>
    </source>
</evidence>
<accession>A0A160M6T6</accession>
<name>A0A160M6T6_9BACI</name>
<dbReference type="KEGG" id="bon:A361_01745"/>
<dbReference type="EMBL" id="CP015506">
    <property type="protein sequence ID" value="AND37924.1"/>
    <property type="molecule type" value="Genomic_DNA"/>
</dbReference>
<proteinExistence type="predicted"/>
<organism evidence="1 2">
    <name type="scientific">Cytobacillus oceanisediminis 2691</name>
    <dbReference type="NCBI Taxonomy" id="1196031"/>
    <lineage>
        <taxon>Bacteria</taxon>
        <taxon>Bacillati</taxon>
        <taxon>Bacillota</taxon>
        <taxon>Bacilli</taxon>
        <taxon>Bacillales</taxon>
        <taxon>Bacillaceae</taxon>
        <taxon>Cytobacillus</taxon>
    </lineage>
</organism>
<protein>
    <submittedName>
        <fullName evidence="1">Uncharacterized protein</fullName>
    </submittedName>
</protein>